<name>A0A0A9BSU8_ARUDO</name>
<evidence type="ECO:0000313" key="1">
    <source>
        <dbReference type="EMBL" id="JAD62352.1"/>
    </source>
</evidence>
<dbReference type="EMBL" id="GBRH01235543">
    <property type="protein sequence ID" value="JAD62352.1"/>
    <property type="molecule type" value="Transcribed_RNA"/>
</dbReference>
<dbReference type="AlphaFoldDB" id="A0A0A9BSU8"/>
<sequence length="35" mass="4107">MSIQFTCSIVYFNSIQFTHLQYSLIQFNSSLMSIN</sequence>
<organism evidence="1">
    <name type="scientific">Arundo donax</name>
    <name type="common">Giant reed</name>
    <name type="synonym">Donax arundinaceus</name>
    <dbReference type="NCBI Taxonomy" id="35708"/>
    <lineage>
        <taxon>Eukaryota</taxon>
        <taxon>Viridiplantae</taxon>
        <taxon>Streptophyta</taxon>
        <taxon>Embryophyta</taxon>
        <taxon>Tracheophyta</taxon>
        <taxon>Spermatophyta</taxon>
        <taxon>Magnoliopsida</taxon>
        <taxon>Liliopsida</taxon>
        <taxon>Poales</taxon>
        <taxon>Poaceae</taxon>
        <taxon>PACMAD clade</taxon>
        <taxon>Arundinoideae</taxon>
        <taxon>Arundineae</taxon>
        <taxon>Arundo</taxon>
    </lineage>
</organism>
<reference evidence="1" key="1">
    <citation type="submission" date="2014-09" db="EMBL/GenBank/DDBJ databases">
        <authorList>
            <person name="Magalhaes I.L.F."/>
            <person name="Oliveira U."/>
            <person name="Santos F.R."/>
            <person name="Vidigal T.H.D.A."/>
            <person name="Brescovit A.D."/>
            <person name="Santos A.J."/>
        </authorList>
    </citation>
    <scope>NUCLEOTIDE SEQUENCE</scope>
    <source>
        <tissue evidence="1">Shoot tissue taken approximately 20 cm above the soil surface</tissue>
    </source>
</reference>
<reference evidence="1" key="2">
    <citation type="journal article" date="2015" name="Data Brief">
        <title>Shoot transcriptome of the giant reed, Arundo donax.</title>
        <authorList>
            <person name="Barrero R.A."/>
            <person name="Guerrero F.D."/>
            <person name="Moolhuijzen P."/>
            <person name="Goolsby J.A."/>
            <person name="Tidwell J."/>
            <person name="Bellgard S.E."/>
            <person name="Bellgard M.I."/>
        </authorList>
    </citation>
    <scope>NUCLEOTIDE SEQUENCE</scope>
    <source>
        <tissue evidence="1">Shoot tissue taken approximately 20 cm above the soil surface</tissue>
    </source>
</reference>
<proteinExistence type="predicted"/>
<accession>A0A0A9BSU8</accession>
<protein>
    <submittedName>
        <fullName evidence="1">Uncharacterized protein</fullName>
    </submittedName>
</protein>